<keyword evidence="1" id="KW-0812">Transmembrane</keyword>
<reference evidence="2 3" key="1">
    <citation type="submission" date="2020-01" db="EMBL/GenBank/DDBJ databases">
        <title>Whole-genome sequence of Heliobacterium undosum DSM 13378.</title>
        <authorList>
            <person name="Kyndt J.A."/>
            <person name="Meyer T.E."/>
        </authorList>
    </citation>
    <scope>NUCLEOTIDE SEQUENCE [LARGE SCALE GENOMIC DNA]</scope>
    <source>
        <strain evidence="2 3">DSM 13378</strain>
    </source>
</reference>
<dbReference type="EMBL" id="WXEY01000034">
    <property type="protein sequence ID" value="MZP31348.1"/>
    <property type="molecule type" value="Genomic_DNA"/>
</dbReference>
<keyword evidence="3" id="KW-1185">Reference proteome</keyword>
<proteinExistence type="predicted"/>
<gene>
    <name evidence="2" type="ORF">GTO91_16735</name>
</gene>
<comment type="caution">
    <text evidence="2">The sequence shown here is derived from an EMBL/GenBank/DDBJ whole genome shotgun (WGS) entry which is preliminary data.</text>
</comment>
<feature type="transmembrane region" description="Helical" evidence="1">
    <location>
        <begin position="145"/>
        <end position="167"/>
    </location>
</feature>
<keyword evidence="1" id="KW-0472">Membrane</keyword>
<evidence type="ECO:0000256" key="1">
    <source>
        <dbReference type="SAM" id="Phobius"/>
    </source>
</evidence>
<evidence type="ECO:0000313" key="3">
    <source>
        <dbReference type="Proteomes" id="UP000463470"/>
    </source>
</evidence>
<name>A0A845LCF9_9FIRM</name>
<accession>A0A845LCF9</accession>
<sequence length="283" mass="29683">MFNSKMKKEAIKQLTAVGQEYATIGEKVKDNSILLLKQRQDASTCIKEVESYINRLANTPKEFQSKFEEIRIQVDKFRAILDLQFDDKKAQQVTGSVSGAGVAMGAGVAAFGPSAAMAIATTFGTASTGTAISALSGAAATNAALAWLGGGALAAGGGGMAAGNALLAMTGPIGWAIGGLAITGGAVFMRKKNKEIALKAQSEALKISKSIAVLKAADLEISRLTILTQEHSNNLAKQLALLEQRAPLDYKDFDNDQKYEIGALVNNTLALSELINKKVGYAN</sequence>
<evidence type="ECO:0000313" key="2">
    <source>
        <dbReference type="EMBL" id="MZP31348.1"/>
    </source>
</evidence>
<feature type="transmembrane region" description="Helical" evidence="1">
    <location>
        <begin position="173"/>
        <end position="189"/>
    </location>
</feature>
<dbReference type="AlphaFoldDB" id="A0A845LCF9"/>
<keyword evidence="1" id="KW-1133">Transmembrane helix</keyword>
<dbReference type="RefSeq" id="WP_161259865.1">
    <property type="nucleotide sequence ID" value="NZ_WXEY01000034.1"/>
</dbReference>
<dbReference type="Proteomes" id="UP000463470">
    <property type="component" value="Unassembled WGS sequence"/>
</dbReference>
<dbReference type="OrthoDB" id="3239423at2"/>
<organism evidence="2 3">
    <name type="scientific">Heliomicrobium undosum</name>
    <dbReference type="NCBI Taxonomy" id="121734"/>
    <lineage>
        <taxon>Bacteria</taxon>
        <taxon>Bacillati</taxon>
        <taxon>Bacillota</taxon>
        <taxon>Clostridia</taxon>
        <taxon>Eubacteriales</taxon>
        <taxon>Heliobacteriaceae</taxon>
        <taxon>Heliomicrobium</taxon>
    </lineage>
</organism>
<protein>
    <submittedName>
        <fullName evidence="2">Uncharacterized protein</fullName>
    </submittedName>
</protein>